<dbReference type="InterPro" id="IPR041373">
    <property type="entry name" value="RT_RNaseH"/>
</dbReference>
<proteinExistence type="predicted"/>
<dbReference type="GO" id="GO:0004519">
    <property type="term" value="F:endonuclease activity"/>
    <property type="evidence" value="ECO:0007669"/>
    <property type="project" value="UniProtKB-KW"/>
</dbReference>
<evidence type="ECO:0000313" key="9">
    <source>
        <dbReference type="EMBL" id="KAK6190485.1"/>
    </source>
</evidence>
<evidence type="ECO:0008006" key="11">
    <source>
        <dbReference type="Google" id="ProtNLM"/>
    </source>
</evidence>
<name>A0AAN8KBM0_PATCE</name>
<keyword evidence="2" id="KW-0548">Nucleotidyltransferase</keyword>
<sequence>MADKFHHYLLGNTCTVFTDNNPLTYVLTSAKLDATGHRWLAALENYTFNIKYRPGRQNIDADCLSRLTSDHQEEITSISSEIIKALPSSLLDSGFVECLATQVVLATQVIPDSSLQELSSSDSFVDWSRKQKSDSVIGPIYTAVTRQSKPTSPPSSRDEGVYLREFNKLIVKNDVLYRKSTSNDGDIHQLVIPTSEKLSILKGCHDDVGHLGRDRTLTLLKERVFWPRMSADTESYAPLSMKV</sequence>
<dbReference type="PANTHER" id="PTHR37984">
    <property type="entry name" value="PROTEIN CBG26694"/>
    <property type="match status" value="1"/>
</dbReference>
<evidence type="ECO:0000313" key="10">
    <source>
        <dbReference type="Proteomes" id="UP001347796"/>
    </source>
</evidence>
<dbReference type="Gene3D" id="1.10.340.70">
    <property type="match status" value="1"/>
</dbReference>
<organism evidence="9 10">
    <name type="scientific">Patella caerulea</name>
    <name type="common">Rayed Mediterranean limpet</name>
    <dbReference type="NCBI Taxonomy" id="87958"/>
    <lineage>
        <taxon>Eukaryota</taxon>
        <taxon>Metazoa</taxon>
        <taxon>Spiralia</taxon>
        <taxon>Lophotrochozoa</taxon>
        <taxon>Mollusca</taxon>
        <taxon>Gastropoda</taxon>
        <taxon>Patellogastropoda</taxon>
        <taxon>Patelloidea</taxon>
        <taxon>Patellidae</taxon>
        <taxon>Patella</taxon>
    </lineage>
</organism>
<keyword evidence="4" id="KW-0255">Endonuclease</keyword>
<dbReference type="Pfam" id="PF17921">
    <property type="entry name" value="Integrase_H2C2"/>
    <property type="match status" value="1"/>
</dbReference>
<evidence type="ECO:0000256" key="4">
    <source>
        <dbReference type="ARBA" id="ARBA00022759"/>
    </source>
</evidence>
<dbReference type="FunFam" id="1.10.340.70:FF:000001">
    <property type="entry name" value="Retrovirus-related Pol polyprotein from transposon gypsy-like Protein"/>
    <property type="match status" value="1"/>
</dbReference>
<protein>
    <recommendedName>
        <fullName evidence="11">Polyprotein</fullName>
    </recommendedName>
</protein>
<evidence type="ECO:0000256" key="6">
    <source>
        <dbReference type="ARBA" id="ARBA00022918"/>
    </source>
</evidence>
<dbReference type="InterPro" id="IPR043502">
    <property type="entry name" value="DNA/RNA_pol_sf"/>
</dbReference>
<reference evidence="9 10" key="1">
    <citation type="submission" date="2024-01" db="EMBL/GenBank/DDBJ databases">
        <title>The genome of the rayed Mediterranean limpet Patella caerulea (Linnaeus, 1758).</title>
        <authorList>
            <person name="Anh-Thu Weber A."/>
            <person name="Halstead-Nussloch G."/>
        </authorList>
    </citation>
    <scope>NUCLEOTIDE SEQUENCE [LARGE SCALE GENOMIC DNA]</scope>
    <source>
        <strain evidence="9">AATW-2023a</strain>
        <tissue evidence="9">Whole specimen</tissue>
    </source>
</reference>
<dbReference type="PANTHER" id="PTHR37984:SF15">
    <property type="entry name" value="INTEGRASE CATALYTIC DOMAIN-CONTAINING PROTEIN"/>
    <property type="match status" value="1"/>
</dbReference>
<dbReference type="GO" id="GO:0016787">
    <property type="term" value="F:hydrolase activity"/>
    <property type="evidence" value="ECO:0007669"/>
    <property type="project" value="UniProtKB-KW"/>
</dbReference>
<dbReference type="GO" id="GO:0003964">
    <property type="term" value="F:RNA-directed DNA polymerase activity"/>
    <property type="evidence" value="ECO:0007669"/>
    <property type="project" value="UniProtKB-KW"/>
</dbReference>
<dbReference type="Proteomes" id="UP001347796">
    <property type="component" value="Unassembled WGS sequence"/>
</dbReference>
<evidence type="ECO:0000256" key="5">
    <source>
        <dbReference type="ARBA" id="ARBA00022801"/>
    </source>
</evidence>
<evidence type="ECO:0000256" key="1">
    <source>
        <dbReference type="ARBA" id="ARBA00022679"/>
    </source>
</evidence>
<feature type="domain" description="Integrase zinc-binding" evidence="8">
    <location>
        <begin position="192"/>
        <end position="236"/>
    </location>
</feature>
<keyword evidence="1" id="KW-0808">Transferase</keyword>
<dbReference type="Pfam" id="PF17917">
    <property type="entry name" value="RT_RNaseH"/>
    <property type="match status" value="1"/>
</dbReference>
<gene>
    <name evidence="9" type="ORF">SNE40_002347</name>
</gene>
<dbReference type="SUPFAM" id="SSF56672">
    <property type="entry name" value="DNA/RNA polymerases"/>
    <property type="match status" value="1"/>
</dbReference>
<keyword evidence="3" id="KW-0540">Nuclease</keyword>
<accession>A0AAN8KBM0</accession>
<keyword evidence="5" id="KW-0378">Hydrolase</keyword>
<feature type="domain" description="Reverse transcriptase RNase H-like" evidence="7">
    <location>
        <begin position="3"/>
        <end position="46"/>
    </location>
</feature>
<dbReference type="InterPro" id="IPR041588">
    <property type="entry name" value="Integrase_H2C2"/>
</dbReference>
<dbReference type="AlphaFoldDB" id="A0AAN8KBM0"/>
<keyword evidence="10" id="KW-1185">Reference proteome</keyword>
<dbReference type="InterPro" id="IPR050951">
    <property type="entry name" value="Retrovirus_Pol_polyprotein"/>
</dbReference>
<keyword evidence="6" id="KW-0695">RNA-directed DNA polymerase</keyword>
<evidence type="ECO:0000259" key="8">
    <source>
        <dbReference type="Pfam" id="PF17921"/>
    </source>
</evidence>
<evidence type="ECO:0000256" key="3">
    <source>
        <dbReference type="ARBA" id="ARBA00022722"/>
    </source>
</evidence>
<comment type="caution">
    <text evidence="9">The sequence shown here is derived from an EMBL/GenBank/DDBJ whole genome shotgun (WGS) entry which is preliminary data.</text>
</comment>
<evidence type="ECO:0000259" key="7">
    <source>
        <dbReference type="Pfam" id="PF17917"/>
    </source>
</evidence>
<evidence type="ECO:0000256" key="2">
    <source>
        <dbReference type="ARBA" id="ARBA00022695"/>
    </source>
</evidence>
<dbReference type="EMBL" id="JAZGQO010000002">
    <property type="protein sequence ID" value="KAK6190485.1"/>
    <property type="molecule type" value="Genomic_DNA"/>
</dbReference>